<dbReference type="InterPro" id="IPR023346">
    <property type="entry name" value="Lysozyme-like_dom_sf"/>
</dbReference>
<proteinExistence type="predicted"/>
<name>A0A1F8D951_9BACT</name>
<gene>
    <name evidence="1" type="ORF">A2376_01605</name>
</gene>
<evidence type="ECO:0000313" key="1">
    <source>
        <dbReference type="EMBL" id="OGM84345.1"/>
    </source>
</evidence>
<evidence type="ECO:0000313" key="2">
    <source>
        <dbReference type="Proteomes" id="UP000178330"/>
    </source>
</evidence>
<sequence>MGFFLGVAVRRPSFFVRPKSDCTNMLKRLTVLIVSALIFILSAGEISAAVSVADSSATLKKSQVNSDYRVRVLRAYLSKHNSPLAEYAGYFVETADKYNIDWRLVPAISGVESTFGKRIPANSFNAYGWANGAYKFKSWEDSIEIVTKALREKYIDRGAPSIAKIARRYAPPSSTWAGNVKFFMRKIEPLPVAFTLEG</sequence>
<comment type="caution">
    <text evidence="1">The sequence shown here is derived from an EMBL/GenBank/DDBJ whole genome shotgun (WGS) entry which is preliminary data.</text>
</comment>
<dbReference type="Proteomes" id="UP000178330">
    <property type="component" value="Unassembled WGS sequence"/>
</dbReference>
<dbReference type="EMBL" id="MGIC01000006">
    <property type="protein sequence ID" value="OGM84345.1"/>
    <property type="molecule type" value="Genomic_DNA"/>
</dbReference>
<organism evidence="1 2">
    <name type="scientific">Candidatus Woesebacteria bacterium RIFOXYB1_FULL_47_31</name>
    <dbReference type="NCBI Taxonomy" id="1802542"/>
    <lineage>
        <taxon>Bacteria</taxon>
        <taxon>Candidatus Woeseibacteriota</taxon>
    </lineage>
</organism>
<reference evidence="1 2" key="1">
    <citation type="journal article" date="2016" name="Nat. Commun.">
        <title>Thousands of microbial genomes shed light on interconnected biogeochemical processes in an aquifer system.</title>
        <authorList>
            <person name="Anantharaman K."/>
            <person name="Brown C.T."/>
            <person name="Hug L.A."/>
            <person name="Sharon I."/>
            <person name="Castelle C.J."/>
            <person name="Probst A.J."/>
            <person name="Thomas B.C."/>
            <person name="Singh A."/>
            <person name="Wilkins M.J."/>
            <person name="Karaoz U."/>
            <person name="Brodie E.L."/>
            <person name="Williams K.H."/>
            <person name="Hubbard S.S."/>
            <person name="Banfield J.F."/>
        </authorList>
    </citation>
    <scope>NUCLEOTIDE SEQUENCE [LARGE SCALE GENOMIC DNA]</scope>
</reference>
<accession>A0A1F8D951</accession>
<dbReference type="SUPFAM" id="SSF53955">
    <property type="entry name" value="Lysozyme-like"/>
    <property type="match status" value="1"/>
</dbReference>
<protein>
    <recommendedName>
        <fullName evidence="3">Mannosyl-glycoprotein endo-beta-N-acetylglucosamidase-like domain-containing protein</fullName>
    </recommendedName>
</protein>
<dbReference type="AlphaFoldDB" id="A0A1F8D951"/>
<dbReference type="Gene3D" id="1.10.530.10">
    <property type="match status" value="1"/>
</dbReference>
<evidence type="ECO:0008006" key="3">
    <source>
        <dbReference type="Google" id="ProtNLM"/>
    </source>
</evidence>